<dbReference type="STRING" id="642227.HA49_01535"/>
<keyword evidence="2" id="KW-0175">Coiled coil</keyword>
<evidence type="ECO:0000313" key="5">
    <source>
        <dbReference type="Proteomes" id="UP000029577"/>
    </source>
</evidence>
<dbReference type="AlphaFoldDB" id="A0A095UZH8"/>
<dbReference type="EMBL" id="JPKR02000005">
    <property type="protein sequence ID" value="KGD79683.2"/>
    <property type="molecule type" value="Genomic_DNA"/>
</dbReference>
<dbReference type="InterPro" id="IPR059052">
    <property type="entry name" value="HH_YbhG-like"/>
</dbReference>
<evidence type="ECO:0000313" key="4">
    <source>
        <dbReference type="EMBL" id="KGD79683.2"/>
    </source>
</evidence>
<proteinExistence type="predicted"/>
<sequence length="313" mass="35403">MLGFLIFTLTGCDVRSSLTFNGYSYGDFIYLSNFSTEEIEAVYVKKGQHVSKGQPLLKMDTYNLQNTMNIAERNYLSEQALLTDLMSGERPEELNVIRAQLERAISAASLAKSQLSRYQKLYSTQVISAEEWQRASNDYSQKTASARELQHQLEARQLPARQSQISHQQLRVESANLQRDKAIRDIQQSTLFAPQEAIVFDTLYLPGERPTAGQPVISLLPDGNLKIRFYIPEPQLGRISVGMKVSLHCDGCPRTFTGRVNYISPQTEYTPPVIYSTVRREKLIYMAEAIPESVKPGEIKVGQPFEVELVPDE</sequence>
<organism evidence="4 5">
    <name type="scientific">Tatumella morbirosei</name>
    <dbReference type="NCBI Taxonomy" id="642227"/>
    <lineage>
        <taxon>Bacteria</taxon>
        <taxon>Pseudomonadati</taxon>
        <taxon>Pseudomonadota</taxon>
        <taxon>Gammaproteobacteria</taxon>
        <taxon>Enterobacterales</taxon>
        <taxon>Erwiniaceae</taxon>
        <taxon>Tatumella</taxon>
    </lineage>
</organism>
<dbReference type="GO" id="GO:0030313">
    <property type="term" value="C:cell envelope"/>
    <property type="evidence" value="ECO:0007669"/>
    <property type="project" value="UniProtKB-SubCell"/>
</dbReference>
<dbReference type="eggNOG" id="COG1566">
    <property type="taxonomic scope" value="Bacteria"/>
</dbReference>
<protein>
    <submittedName>
        <fullName evidence="4">HlyD family secretion protein</fullName>
    </submittedName>
</protein>
<name>A0A095UZH8_9GAMM</name>
<dbReference type="Pfam" id="PF25881">
    <property type="entry name" value="HH_YBHG"/>
    <property type="match status" value="1"/>
</dbReference>
<dbReference type="RefSeq" id="WP_038016043.1">
    <property type="nucleotide sequence ID" value="NZ_JPKR02000005.1"/>
</dbReference>
<evidence type="ECO:0000259" key="3">
    <source>
        <dbReference type="Pfam" id="PF25881"/>
    </source>
</evidence>
<accession>A0A095UZH8</accession>
<reference evidence="4" key="1">
    <citation type="submission" date="2014-12" db="EMBL/GenBank/DDBJ databases">
        <title>The draft genome of the Tatumella morbirosei type strain, LMG23360T isolated from pineapple rot.</title>
        <authorList>
            <person name="Smits T.H."/>
            <person name="Palmer M."/>
            <person name="Venter S.N."/>
            <person name="Duffy B."/>
            <person name="Steenkamp E.T."/>
            <person name="Chan W.Y."/>
            <person name="Coutinho T.A."/>
            <person name="Coetzee M.P."/>
            <person name="De Maayer P."/>
        </authorList>
    </citation>
    <scope>NUCLEOTIDE SEQUENCE [LARGE SCALE GENOMIC DNA]</scope>
    <source>
        <strain evidence="4">LMG 23360</strain>
    </source>
</reference>
<comment type="subcellular location">
    <subcellularLocation>
        <location evidence="1">Cell envelope</location>
    </subcellularLocation>
</comment>
<dbReference type="Gene3D" id="1.10.287.470">
    <property type="entry name" value="Helix hairpin bin"/>
    <property type="match status" value="1"/>
</dbReference>
<evidence type="ECO:0000256" key="1">
    <source>
        <dbReference type="ARBA" id="ARBA00004196"/>
    </source>
</evidence>
<dbReference type="PANTHER" id="PTHR32347">
    <property type="entry name" value="EFFLUX SYSTEM COMPONENT YKNX-RELATED"/>
    <property type="match status" value="1"/>
</dbReference>
<feature type="domain" description="YbhG-like alpha-helical hairpin" evidence="3">
    <location>
        <begin position="60"/>
        <end position="181"/>
    </location>
</feature>
<gene>
    <name evidence="4" type="ORF">HA49_01535</name>
</gene>
<evidence type="ECO:0000256" key="2">
    <source>
        <dbReference type="ARBA" id="ARBA00023054"/>
    </source>
</evidence>
<comment type="caution">
    <text evidence="4">The sequence shown here is derived from an EMBL/GenBank/DDBJ whole genome shotgun (WGS) entry which is preliminary data.</text>
</comment>
<dbReference type="InterPro" id="IPR050465">
    <property type="entry name" value="UPF0194_transport"/>
</dbReference>
<keyword evidence="5" id="KW-1185">Reference proteome</keyword>
<dbReference type="Proteomes" id="UP000029577">
    <property type="component" value="Unassembled WGS sequence"/>
</dbReference>
<dbReference type="OrthoDB" id="8558741at2"/>
<dbReference type="PANTHER" id="PTHR32347:SF23">
    <property type="entry name" value="BLL5650 PROTEIN"/>
    <property type="match status" value="1"/>
</dbReference>
<dbReference type="Gene3D" id="2.40.30.170">
    <property type="match status" value="1"/>
</dbReference>